<reference evidence="4 5" key="1">
    <citation type="submission" date="2023-07" db="EMBL/GenBank/DDBJ databases">
        <authorList>
            <person name="Girao M."/>
            <person name="Carvalho M.F."/>
        </authorList>
    </citation>
    <scope>NUCLEOTIDE SEQUENCE [LARGE SCALE GENOMIC DNA]</scope>
    <source>
        <strain evidence="4 5">66/93</strain>
    </source>
</reference>
<evidence type="ECO:0000256" key="1">
    <source>
        <dbReference type="SAM" id="MobiDB-lite"/>
    </source>
</evidence>
<feature type="compositionally biased region" description="Polar residues" evidence="1">
    <location>
        <begin position="78"/>
        <end position="88"/>
    </location>
</feature>
<evidence type="ECO:0000313" key="4">
    <source>
        <dbReference type="EMBL" id="MEE2051397.1"/>
    </source>
</evidence>
<protein>
    <submittedName>
        <fullName evidence="4">Cellulose binding domain-containing protein</fullName>
    </submittedName>
</protein>
<dbReference type="InterPro" id="IPR001919">
    <property type="entry name" value="CBD2"/>
</dbReference>
<dbReference type="RefSeq" id="WP_330158529.1">
    <property type="nucleotide sequence ID" value="NZ_BAAAJA010000037.1"/>
</dbReference>
<feature type="transmembrane region" description="Helical" evidence="2">
    <location>
        <begin position="45"/>
        <end position="63"/>
    </location>
</feature>
<comment type="caution">
    <text evidence="4">The sequence shown here is derived from an EMBL/GenBank/DDBJ whole genome shotgun (WGS) entry which is preliminary data.</text>
</comment>
<dbReference type="SUPFAM" id="SSF49384">
    <property type="entry name" value="Carbohydrate-binding domain"/>
    <property type="match status" value="1"/>
</dbReference>
<proteinExistence type="predicted"/>
<evidence type="ECO:0000259" key="3">
    <source>
        <dbReference type="SMART" id="SM00637"/>
    </source>
</evidence>
<dbReference type="InterPro" id="IPR008965">
    <property type="entry name" value="CBM2/CBM3_carb-bd_dom_sf"/>
</dbReference>
<dbReference type="EMBL" id="JAUUCC010000028">
    <property type="protein sequence ID" value="MEE2051397.1"/>
    <property type="molecule type" value="Genomic_DNA"/>
</dbReference>
<feature type="region of interest" description="Disordered" evidence="1">
    <location>
        <begin position="76"/>
        <end position="119"/>
    </location>
</feature>
<sequence length="219" mass="23137">MGRHGWQNGTRRGAHRSEPTDVGVLRRLGGLIESTVPKRVEPPRLLNVLVVSGVILGLILFGYSTTQIYLQFGGAPGSSRTPGTQDGAQPTHDASPGTEGDESAADRPRVPQNQAGTEPTTVAYQVLGTTSVGFTGHVTVTNTSRTRLDAWELALAFDSAEITDVTDADWEPIDDGILARQPGNRDGLDPGASATLTFEALGVPQSPVRCSLNGHVCEL</sequence>
<evidence type="ECO:0000313" key="5">
    <source>
        <dbReference type="Proteomes" id="UP001348641"/>
    </source>
</evidence>
<keyword evidence="2" id="KW-0812">Transmembrane</keyword>
<name>A0ABU7KQM3_9ACTN</name>
<gene>
    <name evidence="4" type="ORF">Q8A49_12930</name>
</gene>
<keyword evidence="2" id="KW-1133">Transmembrane helix</keyword>
<feature type="domain" description="CBM2" evidence="3">
    <location>
        <begin position="120"/>
        <end position="217"/>
    </location>
</feature>
<feature type="region of interest" description="Disordered" evidence="1">
    <location>
        <begin position="1"/>
        <end position="21"/>
    </location>
</feature>
<dbReference type="SMART" id="SM00637">
    <property type="entry name" value="CBD_II"/>
    <property type="match status" value="1"/>
</dbReference>
<accession>A0ABU7KQM3</accession>
<organism evidence="4 5">
    <name type="scientific">Nocardiopsis tropica</name>
    <dbReference type="NCBI Taxonomy" id="109330"/>
    <lineage>
        <taxon>Bacteria</taxon>
        <taxon>Bacillati</taxon>
        <taxon>Actinomycetota</taxon>
        <taxon>Actinomycetes</taxon>
        <taxon>Streptosporangiales</taxon>
        <taxon>Nocardiopsidaceae</taxon>
        <taxon>Nocardiopsis</taxon>
    </lineage>
</organism>
<dbReference type="Gene3D" id="2.60.40.290">
    <property type="match status" value="1"/>
</dbReference>
<dbReference type="InterPro" id="IPR012291">
    <property type="entry name" value="CBM2_carb-bd_dom_sf"/>
</dbReference>
<keyword evidence="2" id="KW-0472">Membrane</keyword>
<dbReference type="Pfam" id="PF00553">
    <property type="entry name" value="CBM_2"/>
    <property type="match status" value="1"/>
</dbReference>
<dbReference type="Proteomes" id="UP001348641">
    <property type="component" value="Unassembled WGS sequence"/>
</dbReference>
<evidence type="ECO:0000256" key="2">
    <source>
        <dbReference type="SAM" id="Phobius"/>
    </source>
</evidence>